<dbReference type="RefSeq" id="WP_309967183.1">
    <property type="nucleotide sequence ID" value="NZ_JAVDWH010000001.1"/>
</dbReference>
<comment type="caution">
    <text evidence="6">The sequence shown here is derived from an EMBL/GenBank/DDBJ whole genome shotgun (WGS) entry which is preliminary data.</text>
</comment>
<reference evidence="6 7" key="1">
    <citation type="submission" date="2023-07" db="EMBL/GenBank/DDBJ databases">
        <title>Sorghum-associated microbial communities from plants grown in Nebraska, USA.</title>
        <authorList>
            <person name="Schachtman D."/>
        </authorList>
    </citation>
    <scope>NUCLEOTIDE SEQUENCE [LARGE SCALE GENOMIC DNA]</scope>
    <source>
        <strain evidence="6 7">BE248</strain>
    </source>
</reference>
<evidence type="ECO:0000256" key="2">
    <source>
        <dbReference type="ARBA" id="ARBA00022695"/>
    </source>
</evidence>
<evidence type="ECO:0000256" key="4">
    <source>
        <dbReference type="ARBA" id="ARBA00023134"/>
    </source>
</evidence>
<gene>
    <name evidence="5" type="primary">fbiD</name>
    <name evidence="6" type="ORF">J2X11_000882</name>
</gene>
<protein>
    <recommendedName>
        <fullName evidence="5">Phosphoenolpyruvate guanylyltransferase</fullName>
        <shortName evidence="5">PEP guanylyltransferase</shortName>
        <ecNumber evidence="5">2.7.7.105</ecNumber>
    </recommendedName>
</protein>
<dbReference type="PANTHER" id="PTHR40392">
    <property type="entry name" value="2-PHOSPHO-L-LACTATE GUANYLYLTRANSFERASE"/>
    <property type="match status" value="1"/>
</dbReference>
<dbReference type="Gene3D" id="3.90.550.10">
    <property type="entry name" value="Spore Coat Polysaccharide Biosynthesis Protein SpsA, Chain A"/>
    <property type="match status" value="1"/>
</dbReference>
<dbReference type="PANTHER" id="PTHR40392:SF1">
    <property type="entry name" value="2-PHOSPHO-L-LACTATE GUANYLYLTRANSFERASE"/>
    <property type="match status" value="1"/>
</dbReference>
<feature type="binding site" evidence="5">
    <location>
        <position position="139"/>
    </location>
    <ligand>
        <name>phosphoenolpyruvate</name>
        <dbReference type="ChEBI" id="CHEBI:58702"/>
    </ligand>
</feature>
<dbReference type="InterPro" id="IPR002835">
    <property type="entry name" value="CofC"/>
</dbReference>
<organism evidence="6 7">
    <name type="scientific">Aeromicrobium panaciterrae</name>
    <dbReference type="NCBI Taxonomy" id="363861"/>
    <lineage>
        <taxon>Bacteria</taxon>
        <taxon>Bacillati</taxon>
        <taxon>Actinomycetota</taxon>
        <taxon>Actinomycetes</taxon>
        <taxon>Propionibacteriales</taxon>
        <taxon>Nocardioidaceae</taxon>
        <taxon>Aeromicrobium</taxon>
    </lineage>
</organism>
<comment type="pathway">
    <text evidence="5">Cofactor biosynthesis; coenzyme F420 biosynthesis.</text>
</comment>
<keyword evidence="4 5" id="KW-0342">GTP-binding</keyword>
<keyword evidence="1 5" id="KW-0808">Transferase</keyword>
<accession>A0ABU1ULG9</accession>
<sequence>MFTVIMPIKPWDGAKSRLHAEADARRALARAFAQDALDAVLRTPEVSRVVVVSGSEEVREYALRIGATPIAEPESAGSDPLGTAVNLGAAWAIKNHPDDALAIIPSDLPALTSSELSSLLCEAVTHPRAFVPDTSGEGTTVLTSQRPDLLRPSYGLGSAERHRSYGAVELLAPAALRRDVDEFHELLEAQTLGVGAHTTAALTKVSTRASA</sequence>
<feature type="binding site" evidence="5">
    <location>
        <position position="155"/>
    </location>
    <ligand>
        <name>phosphoenolpyruvate</name>
        <dbReference type="ChEBI" id="CHEBI:58702"/>
    </ligand>
</feature>
<comment type="function">
    <text evidence="5">Guanylyltransferase that catalyzes the activation of phosphoenolpyruvate (PEP) as enolpyruvoyl-2-diphospho-5'-guanosine, via the condensation of PEP with GTP. It is involved in the biosynthesis of coenzyme F420, a hydride carrier cofactor.</text>
</comment>
<comment type="catalytic activity">
    <reaction evidence="5">
        <text>phosphoenolpyruvate + GTP + H(+) = enolpyruvoyl-2-diphospho-5'-guanosine + diphosphate</text>
        <dbReference type="Rhea" id="RHEA:30519"/>
        <dbReference type="ChEBI" id="CHEBI:15378"/>
        <dbReference type="ChEBI" id="CHEBI:33019"/>
        <dbReference type="ChEBI" id="CHEBI:37565"/>
        <dbReference type="ChEBI" id="CHEBI:58702"/>
        <dbReference type="ChEBI" id="CHEBI:143701"/>
        <dbReference type="EC" id="2.7.7.105"/>
    </reaction>
</comment>
<evidence type="ECO:0000256" key="3">
    <source>
        <dbReference type="ARBA" id="ARBA00022741"/>
    </source>
</evidence>
<keyword evidence="3 5" id="KW-0547">Nucleotide-binding</keyword>
<feature type="binding site" evidence="5">
    <location>
        <position position="158"/>
    </location>
    <ligand>
        <name>phosphoenolpyruvate</name>
        <dbReference type="ChEBI" id="CHEBI:58702"/>
    </ligand>
</feature>
<name>A0ABU1ULG9_9ACTN</name>
<dbReference type="Proteomes" id="UP001257739">
    <property type="component" value="Unassembled WGS sequence"/>
</dbReference>
<dbReference type="HAMAP" id="MF_02114">
    <property type="entry name" value="CofC"/>
    <property type="match status" value="1"/>
</dbReference>
<proteinExistence type="inferred from homology"/>
<dbReference type="GO" id="GO:0043814">
    <property type="term" value="F:phospholactate guanylyltransferase activity"/>
    <property type="evidence" value="ECO:0007669"/>
    <property type="project" value="UniProtKB-EC"/>
</dbReference>
<dbReference type="EMBL" id="JAVDWH010000001">
    <property type="protein sequence ID" value="MDR7086043.1"/>
    <property type="molecule type" value="Genomic_DNA"/>
</dbReference>
<dbReference type="SUPFAM" id="SSF53448">
    <property type="entry name" value="Nucleotide-diphospho-sugar transferases"/>
    <property type="match status" value="1"/>
</dbReference>
<evidence type="ECO:0000256" key="5">
    <source>
        <dbReference type="HAMAP-Rule" id="MF_02114"/>
    </source>
</evidence>
<keyword evidence="7" id="KW-1185">Reference proteome</keyword>
<evidence type="ECO:0000313" key="6">
    <source>
        <dbReference type="EMBL" id="MDR7086043.1"/>
    </source>
</evidence>
<dbReference type="InterPro" id="IPR029044">
    <property type="entry name" value="Nucleotide-diphossugar_trans"/>
</dbReference>
<keyword evidence="2 5" id="KW-0548">Nucleotidyltransferase</keyword>
<dbReference type="NCBIfam" id="TIGR03552">
    <property type="entry name" value="F420_cofC"/>
    <property type="match status" value="1"/>
</dbReference>
<comment type="similarity">
    <text evidence="5">Belongs to the CofC family.</text>
</comment>
<dbReference type="EC" id="2.7.7.105" evidence="5"/>
<dbReference type="Pfam" id="PF01983">
    <property type="entry name" value="CofC"/>
    <property type="match status" value="1"/>
</dbReference>
<evidence type="ECO:0000313" key="7">
    <source>
        <dbReference type="Proteomes" id="UP001257739"/>
    </source>
</evidence>
<evidence type="ECO:0000256" key="1">
    <source>
        <dbReference type="ARBA" id="ARBA00022679"/>
    </source>
</evidence>